<accession>A0A918XI21</accession>
<keyword evidence="2" id="KW-1133">Transmembrane helix</keyword>
<sequence length="74" mass="7240">MEPGRWVPPGVQQVAGAGGTGSSLCGVGVGRSAGAEAIRAEGDPVQGMKGLFTILGFMVGFIVAIAVVATVVSP</sequence>
<keyword evidence="2" id="KW-0812">Transmembrane</keyword>
<reference evidence="3 4" key="1">
    <citation type="journal article" date="2014" name="Int. J. Syst. Evol. Microbiol.">
        <title>Complete genome sequence of Corynebacterium casei LMG S-19264T (=DSM 44701T), isolated from a smear-ripened cheese.</title>
        <authorList>
            <consortium name="US DOE Joint Genome Institute (JGI-PGF)"/>
            <person name="Walter F."/>
            <person name="Albersmeier A."/>
            <person name="Kalinowski J."/>
            <person name="Ruckert C."/>
        </authorList>
    </citation>
    <scope>NUCLEOTIDE SEQUENCE [LARGE SCALE GENOMIC DNA]</scope>
    <source>
        <strain evidence="3 4">KCTC 19473</strain>
    </source>
</reference>
<evidence type="ECO:0000313" key="3">
    <source>
        <dbReference type="EMBL" id="GHD31693.1"/>
    </source>
</evidence>
<comment type="caution">
    <text evidence="3">The sequence shown here is derived from an EMBL/GenBank/DDBJ whole genome shotgun (WGS) entry which is preliminary data.</text>
</comment>
<feature type="region of interest" description="Disordered" evidence="1">
    <location>
        <begin position="1"/>
        <end position="20"/>
    </location>
</feature>
<evidence type="ECO:0000313" key="4">
    <source>
        <dbReference type="Proteomes" id="UP000654947"/>
    </source>
</evidence>
<proteinExistence type="predicted"/>
<evidence type="ECO:0000256" key="1">
    <source>
        <dbReference type="SAM" id="MobiDB-lite"/>
    </source>
</evidence>
<keyword evidence="4" id="KW-1185">Reference proteome</keyword>
<gene>
    <name evidence="3" type="ORF">GCM10007147_34560</name>
</gene>
<dbReference type="EMBL" id="BMXL01000022">
    <property type="protein sequence ID" value="GHD31693.1"/>
    <property type="molecule type" value="Genomic_DNA"/>
</dbReference>
<feature type="transmembrane region" description="Helical" evidence="2">
    <location>
        <begin position="51"/>
        <end position="72"/>
    </location>
</feature>
<evidence type="ECO:0000256" key="2">
    <source>
        <dbReference type="SAM" id="Phobius"/>
    </source>
</evidence>
<protein>
    <submittedName>
        <fullName evidence="3">Uncharacterized protein</fullName>
    </submittedName>
</protein>
<dbReference type="Proteomes" id="UP000654947">
    <property type="component" value="Unassembled WGS sequence"/>
</dbReference>
<dbReference type="AlphaFoldDB" id="A0A918XI21"/>
<name>A0A918XI21_9ACTN</name>
<keyword evidence="2" id="KW-0472">Membrane</keyword>
<organism evidence="3 4">
    <name type="scientific">Nocardiopsis kunsanensis</name>
    <dbReference type="NCBI Taxonomy" id="141693"/>
    <lineage>
        <taxon>Bacteria</taxon>
        <taxon>Bacillati</taxon>
        <taxon>Actinomycetota</taxon>
        <taxon>Actinomycetes</taxon>
        <taxon>Streptosporangiales</taxon>
        <taxon>Nocardiopsidaceae</taxon>
        <taxon>Nocardiopsis</taxon>
    </lineage>
</organism>